<feature type="transmembrane region" description="Helical" evidence="6">
    <location>
        <begin position="29"/>
        <end position="47"/>
    </location>
</feature>
<feature type="transmembrane region" description="Helical" evidence="6">
    <location>
        <begin position="543"/>
        <end position="565"/>
    </location>
</feature>
<evidence type="ECO:0000256" key="1">
    <source>
        <dbReference type="ARBA" id="ARBA00004141"/>
    </source>
</evidence>
<feature type="transmembrane region" description="Helical" evidence="6">
    <location>
        <begin position="420"/>
        <end position="441"/>
    </location>
</feature>
<feature type="transmembrane region" description="Helical" evidence="6">
    <location>
        <begin position="297"/>
        <end position="315"/>
    </location>
</feature>
<sequence>MTRDAFPVLFGVLVSTALAGTLVIAGLKAGITPGVSPLVILVAWGVFMKRATGPGGTRFLNLAQVSGSAGMAVTAGVIFTAPLVQILYSTRGLPVPSVDVVALMILSFAGALIGFGFVGLSTKKFLSDPTLPAPEARACETMIEAAVADKGVRPKLGQSLYAGLAASFLGPLLVHLGLSQSSITLFSRAQDDGSRSASLGLPFAPIYIGIGGLLTLSTALLVFGGSFLRLVGDLLLAGIGTGSEAATNFPANSMRWVGGGAMTVAVAYSLFKFAKVRIPLGGDEDSRLIDVDPSRRRWQMISIAAGFAVMLAWLFTSGASAVFSLSMAATIFVMAMLMVALGAILSLQIGSSASPVSGTIFVTTLVLCLVALATGHNRIEDVLVITPLLVGACVAVCTANDSSQDYKTLQFCGVRVQDGFLAQILGLLGGVIVVPIVLYVAHEAYTLGSPELAAPQGQMFGTLVDGLLLQGQLPWYPILIGLAVGAFAVLLDIAASKRGAQLPSMALAVGIYLPAAIGVGILIGALFRKLGEGTLKRPRNESILAAAGLITGAAALDLILGILIIGKKGFTPASLQLFGDGAAVSIPSFLPTVVCGLGILTLGLILYFNSRPSRA</sequence>
<feature type="transmembrane region" description="Helical" evidence="6">
    <location>
        <begin position="506"/>
        <end position="527"/>
    </location>
</feature>
<organism evidence="7 8">
    <name type="scientific">Eiseniibacteriota bacterium</name>
    <dbReference type="NCBI Taxonomy" id="2212470"/>
    <lineage>
        <taxon>Bacteria</taxon>
        <taxon>Candidatus Eiseniibacteriota</taxon>
    </lineage>
</organism>
<feature type="transmembrane region" description="Helical" evidence="6">
    <location>
        <begin position="100"/>
        <end position="120"/>
    </location>
</feature>
<feature type="transmembrane region" description="Helical" evidence="6">
    <location>
        <begin position="475"/>
        <end position="494"/>
    </location>
</feature>
<dbReference type="Proteomes" id="UP000547674">
    <property type="component" value="Unassembled WGS sequence"/>
</dbReference>
<keyword evidence="3 6" id="KW-0812">Transmembrane</keyword>
<dbReference type="InterPro" id="IPR004813">
    <property type="entry name" value="OPT"/>
</dbReference>
<proteinExistence type="predicted"/>
<feature type="transmembrane region" description="Helical" evidence="6">
    <location>
        <begin position="160"/>
        <end position="179"/>
    </location>
</feature>
<evidence type="ECO:0008006" key="9">
    <source>
        <dbReference type="Google" id="ProtNLM"/>
    </source>
</evidence>
<dbReference type="GO" id="GO:0035673">
    <property type="term" value="F:oligopeptide transmembrane transporter activity"/>
    <property type="evidence" value="ECO:0007669"/>
    <property type="project" value="InterPro"/>
</dbReference>
<reference evidence="7 8" key="1">
    <citation type="submission" date="2020-03" db="EMBL/GenBank/DDBJ databases">
        <title>Metabolic flexibility allows generalist bacteria to become dominant in a frequently disturbed ecosystem.</title>
        <authorList>
            <person name="Chen Y.-J."/>
            <person name="Leung P.M."/>
            <person name="Bay S.K."/>
            <person name="Hugenholtz P."/>
            <person name="Kessler A.J."/>
            <person name="Shelley G."/>
            <person name="Waite D.W."/>
            <person name="Cook P.L."/>
            <person name="Greening C."/>
        </authorList>
    </citation>
    <scope>NUCLEOTIDE SEQUENCE [LARGE SCALE GENOMIC DNA]</scope>
    <source>
        <strain evidence="7">SS_bin_28</strain>
    </source>
</reference>
<name>A0A7Y2EB56_UNCEI</name>
<evidence type="ECO:0000256" key="4">
    <source>
        <dbReference type="ARBA" id="ARBA00022989"/>
    </source>
</evidence>
<dbReference type="InterPro" id="IPR045035">
    <property type="entry name" value="YSL-like"/>
</dbReference>
<keyword evidence="5 6" id="KW-0472">Membrane</keyword>
<feature type="transmembrane region" description="Helical" evidence="6">
    <location>
        <begin position="382"/>
        <end position="399"/>
    </location>
</feature>
<evidence type="ECO:0000313" key="7">
    <source>
        <dbReference type="EMBL" id="NNF06720.1"/>
    </source>
</evidence>
<protein>
    <recommendedName>
        <fullName evidence="9">Oligopeptide transporter, OPT family</fullName>
    </recommendedName>
</protein>
<feature type="transmembrane region" description="Helical" evidence="6">
    <location>
        <begin position="59"/>
        <end position="88"/>
    </location>
</feature>
<comment type="subcellular location">
    <subcellularLocation>
        <location evidence="1">Membrane</location>
        <topology evidence="1">Multi-pass membrane protein</topology>
    </subcellularLocation>
</comment>
<dbReference type="GO" id="GO:0016020">
    <property type="term" value="C:membrane"/>
    <property type="evidence" value="ECO:0007669"/>
    <property type="project" value="UniProtKB-SubCell"/>
</dbReference>
<keyword evidence="4 6" id="KW-1133">Transmembrane helix</keyword>
<dbReference type="AlphaFoldDB" id="A0A7Y2EB56"/>
<evidence type="ECO:0000256" key="2">
    <source>
        <dbReference type="ARBA" id="ARBA00022448"/>
    </source>
</evidence>
<feature type="transmembrane region" description="Helical" evidence="6">
    <location>
        <begin position="321"/>
        <end position="344"/>
    </location>
</feature>
<evidence type="ECO:0000256" key="6">
    <source>
        <dbReference type="SAM" id="Phobius"/>
    </source>
</evidence>
<evidence type="ECO:0000256" key="3">
    <source>
        <dbReference type="ARBA" id="ARBA00022692"/>
    </source>
</evidence>
<comment type="caution">
    <text evidence="7">The sequence shown here is derived from an EMBL/GenBank/DDBJ whole genome shotgun (WGS) entry which is preliminary data.</text>
</comment>
<keyword evidence="2" id="KW-0813">Transport</keyword>
<gene>
    <name evidence="7" type="ORF">HKN21_08165</name>
</gene>
<dbReference type="PANTHER" id="PTHR31645:SF0">
    <property type="entry name" value="OLIGOPEPTIDE TRANSPORTER YGL114W-RELATED"/>
    <property type="match status" value="1"/>
</dbReference>
<dbReference type="PANTHER" id="PTHR31645">
    <property type="entry name" value="OLIGOPEPTIDE TRANSPORTER YGL114W-RELATED"/>
    <property type="match status" value="1"/>
</dbReference>
<feature type="transmembrane region" description="Helical" evidence="6">
    <location>
        <begin position="586"/>
        <end position="608"/>
    </location>
</feature>
<evidence type="ECO:0000313" key="8">
    <source>
        <dbReference type="Proteomes" id="UP000547674"/>
    </source>
</evidence>
<feature type="transmembrane region" description="Helical" evidence="6">
    <location>
        <begin position="253"/>
        <end position="271"/>
    </location>
</feature>
<dbReference type="Pfam" id="PF03169">
    <property type="entry name" value="OPT"/>
    <property type="match status" value="1"/>
</dbReference>
<feature type="transmembrane region" description="Helical" evidence="6">
    <location>
        <begin position="199"/>
        <end position="223"/>
    </location>
</feature>
<evidence type="ECO:0000256" key="5">
    <source>
        <dbReference type="ARBA" id="ARBA00023136"/>
    </source>
</evidence>
<feature type="transmembrane region" description="Helical" evidence="6">
    <location>
        <begin position="356"/>
        <end position="376"/>
    </location>
</feature>
<dbReference type="EMBL" id="JABDJR010000320">
    <property type="protein sequence ID" value="NNF06720.1"/>
    <property type="molecule type" value="Genomic_DNA"/>
</dbReference>
<accession>A0A7Y2EB56</accession>